<dbReference type="EMBL" id="JYDP01000448">
    <property type="protein sequence ID" value="KRZ00564.1"/>
    <property type="molecule type" value="Genomic_DNA"/>
</dbReference>
<evidence type="ECO:0000259" key="2">
    <source>
        <dbReference type="Pfam" id="PF13843"/>
    </source>
</evidence>
<dbReference type="InterPro" id="IPR029526">
    <property type="entry name" value="PGBD"/>
</dbReference>
<organism evidence="3 4">
    <name type="scientific">Trichinella zimbabwensis</name>
    <dbReference type="NCBI Taxonomy" id="268475"/>
    <lineage>
        <taxon>Eukaryota</taxon>
        <taxon>Metazoa</taxon>
        <taxon>Ecdysozoa</taxon>
        <taxon>Nematoda</taxon>
        <taxon>Enoplea</taxon>
        <taxon>Dorylaimia</taxon>
        <taxon>Trichinellida</taxon>
        <taxon>Trichinellidae</taxon>
        <taxon>Trichinella</taxon>
    </lineage>
</organism>
<dbReference type="STRING" id="268475.A0A0V1GRM9"/>
<keyword evidence="1" id="KW-1133">Transmembrane helix</keyword>
<protein>
    <submittedName>
        <fullName evidence="3">PiggyBac transposable element-derived protein 4</fullName>
    </submittedName>
</protein>
<gene>
    <name evidence="3" type="primary">PGBD4</name>
    <name evidence="3" type="ORF">T11_7665</name>
</gene>
<accession>A0A0V1GRM9</accession>
<dbReference type="OrthoDB" id="10030973at2759"/>
<evidence type="ECO:0000313" key="4">
    <source>
        <dbReference type="Proteomes" id="UP000055024"/>
    </source>
</evidence>
<reference evidence="3 4" key="1">
    <citation type="submission" date="2015-01" db="EMBL/GenBank/DDBJ databases">
        <title>Evolution of Trichinella species and genotypes.</title>
        <authorList>
            <person name="Korhonen P.K."/>
            <person name="Edoardo P."/>
            <person name="Giuseppe L.R."/>
            <person name="Gasser R.B."/>
        </authorList>
    </citation>
    <scope>NUCLEOTIDE SEQUENCE [LARGE SCALE GENOMIC DNA]</scope>
    <source>
        <strain evidence="3">ISS1029</strain>
    </source>
</reference>
<keyword evidence="1" id="KW-0472">Membrane</keyword>
<proteinExistence type="predicted"/>
<dbReference type="PANTHER" id="PTHR46599:SF6">
    <property type="entry name" value="DUAL SPECIFICITY PHOSPHATASE 26"/>
    <property type="match status" value="1"/>
</dbReference>
<evidence type="ECO:0000256" key="1">
    <source>
        <dbReference type="SAM" id="Phobius"/>
    </source>
</evidence>
<keyword evidence="4" id="KW-1185">Reference proteome</keyword>
<dbReference type="Pfam" id="PF13843">
    <property type="entry name" value="DDE_Tnp_1_7"/>
    <property type="match status" value="1"/>
</dbReference>
<name>A0A0V1GRM9_9BILA</name>
<dbReference type="PANTHER" id="PTHR46599">
    <property type="entry name" value="PIGGYBAC TRANSPOSABLE ELEMENT-DERIVED PROTEIN 4"/>
    <property type="match status" value="1"/>
</dbReference>
<dbReference type="AlphaFoldDB" id="A0A0V1GRM9"/>
<keyword evidence="1" id="KW-0812">Transmembrane</keyword>
<dbReference type="Proteomes" id="UP000055024">
    <property type="component" value="Unassembled WGS sequence"/>
</dbReference>
<evidence type="ECO:0000313" key="3">
    <source>
        <dbReference type="EMBL" id="KRZ00564.1"/>
    </source>
</evidence>
<feature type="domain" description="PiggyBac transposable element-derived protein" evidence="2">
    <location>
        <begin position="3"/>
        <end position="246"/>
    </location>
</feature>
<sequence length="367" mass="42261">MHHKMAPIRSVSEKFTRNCRESFFPNAHLCVDEQLLPFRGRCPWVRVYIKSKPHGYGIKIWTLCDSVTTYVWNFQVYCGKMRPWPERDQGRRVVLDLVQGLGKGYGITTDNFFPSLPLARDLLSQGKTLTGTIRWMRKEVTSCLRPNQTDALHSSKFLFTEDAMLASYVPKKGRNVILLSTQHMDDDVGDEDQDWKPHVILEYNACKGGVDAMDKMVREYSCCRNTKRWPLLLFMNMLDVAAVNAFVVFMTKFPTFYGSKSHRRRLFLKDLGMELVRPSIERRASGNFSGIQKNIQRCILMVLGEEHVPKNTSNEGTSSRKRGRCGLCVPRGDRKYSTKCDHCHKFVCADHSTSTQTYLCLECTNQE</sequence>
<feature type="transmembrane region" description="Helical" evidence="1">
    <location>
        <begin position="229"/>
        <end position="250"/>
    </location>
</feature>
<comment type="caution">
    <text evidence="3">The sequence shown here is derived from an EMBL/GenBank/DDBJ whole genome shotgun (WGS) entry which is preliminary data.</text>
</comment>